<feature type="region of interest" description="Disordered" evidence="1">
    <location>
        <begin position="1"/>
        <end position="27"/>
    </location>
</feature>
<proteinExistence type="predicted"/>
<gene>
    <name evidence="2" type="ORF">NQ314_001724</name>
</gene>
<dbReference type="EMBL" id="JANEYF010000526">
    <property type="protein sequence ID" value="KAJ8969499.1"/>
    <property type="molecule type" value="Genomic_DNA"/>
</dbReference>
<keyword evidence="3" id="KW-1185">Reference proteome</keyword>
<accession>A0AAV8ZRL2</accession>
<reference evidence="2" key="1">
    <citation type="journal article" date="2023" name="Insect Mol. Biol.">
        <title>Genome sequencing provides insights into the evolution of gene families encoding plant cell wall-degrading enzymes in longhorned beetles.</title>
        <authorList>
            <person name="Shin N.R."/>
            <person name="Okamura Y."/>
            <person name="Kirsch R."/>
            <person name="Pauchet Y."/>
        </authorList>
    </citation>
    <scope>NUCLEOTIDE SEQUENCE</scope>
    <source>
        <strain evidence="2">RBIC_L_NR</strain>
    </source>
</reference>
<dbReference type="AlphaFoldDB" id="A0AAV8ZRL2"/>
<protein>
    <submittedName>
        <fullName evidence="2">Uncharacterized protein</fullName>
    </submittedName>
</protein>
<name>A0AAV8ZRL2_9CUCU</name>
<dbReference type="Proteomes" id="UP001162156">
    <property type="component" value="Unassembled WGS sequence"/>
</dbReference>
<organism evidence="2 3">
    <name type="scientific">Rhamnusium bicolor</name>
    <dbReference type="NCBI Taxonomy" id="1586634"/>
    <lineage>
        <taxon>Eukaryota</taxon>
        <taxon>Metazoa</taxon>
        <taxon>Ecdysozoa</taxon>
        <taxon>Arthropoda</taxon>
        <taxon>Hexapoda</taxon>
        <taxon>Insecta</taxon>
        <taxon>Pterygota</taxon>
        <taxon>Neoptera</taxon>
        <taxon>Endopterygota</taxon>
        <taxon>Coleoptera</taxon>
        <taxon>Polyphaga</taxon>
        <taxon>Cucujiformia</taxon>
        <taxon>Chrysomeloidea</taxon>
        <taxon>Cerambycidae</taxon>
        <taxon>Lepturinae</taxon>
        <taxon>Rhagiini</taxon>
        <taxon>Rhamnusium</taxon>
    </lineage>
</organism>
<feature type="compositionally biased region" description="Polar residues" evidence="1">
    <location>
        <begin position="18"/>
        <end position="27"/>
    </location>
</feature>
<evidence type="ECO:0000313" key="2">
    <source>
        <dbReference type="EMBL" id="KAJ8969499.1"/>
    </source>
</evidence>
<evidence type="ECO:0000313" key="3">
    <source>
        <dbReference type="Proteomes" id="UP001162156"/>
    </source>
</evidence>
<sequence>MIGLVGAGSETMRKGSPSLEQKNVNNNKPALEKRWDQSLYAGLWKLPMMCSIYYSGPSK</sequence>
<evidence type="ECO:0000256" key="1">
    <source>
        <dbReference type="SAM" id="MobiDB-lite"/>
    </source>
</evidence>
<comment type="caution">
    <text evidence="2">The sequence shown here is derived from an EMBL/GenBank/DDBJ whole genome shotgun (WGS) entry which is preliminary data.</text>
</comment>